<name>L0P8P0_PNEJI</name>
<feature type="binding site" evidence="2">
    <location>
        <position position="259"/>
    </location>
    <ligand>
        <name>a divalent metal cation</name>
        <dbReference type="ChEBI" id="CHEBI:60240"/>
        <label>1</label>
    </ligand>
</feature>
<protein>
    <recommendedName>
        <fullName evidence="5">YbgI/family dinuclear metal center protein</fullName>
    </recommendedName>
</protein>
<sequence>MRSSGWLAALIQGIERLYPKSLADTSWDNVGLLLESPVIKSGRKRVLLAIDLTTSVADEALGMYPPVGAIIVYHPAIFKPIKSLTLSDPRHKILLRLATSGISVYSPHTAMDAAVGGINDWLADGISDNKCIEKTVILPSKYTDGESVSNNIPGMGRIVRWEDPISITTLVERIKKLLHLNHVQLALSEKHRKEGGKQIYKIGICAGSGSILEEMKTLRSIGGTILRNVHADVLFTGELSHHDILSATEKGISVILCGHSNTERGFLSCVMKKRLQDVLYEEFRDIQDDKILLPEVVVSEADKDPLEIV</sequence>
<dbReference type="NCBIfam" id="TIGR00486">
    <property type="entry name" value="YbgI_SA1388"/>
    <property type="match status" value="1"/>
</dbReference>
<dbReference type="GO" id="GO:0046872">
    <property type="term" value="F:metal ion binding"/>
    <property type="evidence" value="ECO:0007669"/>
    <property type="project" value="UniProtKB-KW"/>
</dbReference>
<dbReference type="SUPFAM" id="SSF102705">
    <property type="entry name" value="NIF3 (NGG1p interacting factor 3)-like"/>
    <property type="match status" value="1"/>
</dbReference>
<evidence type="ECO:0000313" key="4">
    <source>
        <dbReference type="Proteomes" id="UP000010422"/>
    </source>
</evidence>
<dbReference type="FunCoup" id="L0P8P0">
    <property type="interactions" value="422"/>
</dbReference>
<reference evidence="3 4" key="1">
    <citation type="journal article" date="2012" name="MBio">
        <title>De novo assembly of the Pneumocystis jirovecii genome from a single bronchoalveolar lavage fluid specimen from a patient.</title>
        <authorList>
            <person name="Cisse O.H."/>
            <person name="Pagni M."/>
            <person name="Hauser P.M."/>
        </authorList>
    </citation>
    <scope>NUCLEOTIDE SEQUENCE [LARGE SCALE GENOMIC DNA]</scope>
    <source>
        <strain evidence="3 4">SE8</strain>
    </source>
</reference>
<evidence type="ECO:0000313" key="3">
    <source>
        <dbReference type="EMBL" id="CCJ28587.1"/>
    </source>
</evidence>
<dbReference type="EMBL" id="CAKM01000089">
    <property type="protein sequence ID" value="CCJ28587.1"/>
    <property type="molecule type" value="Genomic_DNA"/>
</dbReference>
<comment type="similarity">
    <text evidence="1">Belongs to the GTP cyclohydrolase I type 2/NIF3 family.</text>
</comment>
<feature type="binding site" evidence="2">
    <location>
        <position position="112"/>
    </location>
    <ligand>
        <name>a divalent metal cation</name>
        <dbReference type="ChEBI" id="CHEBI:60240"/>
        <label>1</label>
    </ligand>
</feature>
<proteinExistence type="inferred from homology"/>
<dbReference type="AlphaFoldDB" id="L0P8P0"/>
<dbReference type="VEuPathDB" id="FungiDB:PNEJI1_001962"/>
<feature type="binding site" evidence="2">
    <location>
        <position position="263"/>
    </location>
    <ligand>
        <name>a divalent metal cation</name>
        <dbReference type="ChEBI" id="CHEBI:60240"/>
        <label>1</label>
    </ligand>
</feature>
<comment type="caution">
    <text evidence="3">The sequence shown here is derived from an EMBL/GenBank/DDBJ whole genome shotgun (WGS) entry which is preliminary data.</text>
</comment>
<dbReference type="FunFam" id="3.40.1390.30:FF:000001">
    <property type="entry name" value="GTP cyclohydrolase 1 type 2"/>
    <property type="match status" value="1"/>
</dbReference>
<evidence type="ECO:0008006" key="5">
    <source>
        <dbReference type="Google" id="ProtNLM"/>
    </source>
</evidence>
<accession>L0P8P0</accession>
<dbReference type="InParanoid" id="L0P8P0"/>
<dbReference type="Gene3D" id="3.40.1390.30">
    <property type="entry name" value="NIF3 (NGG1p interacting factor 3)-like"/>
    <property type="match status" value="1"/>
</dbReference>
<evidence type="ECO:0000256" key="1">
    <source>
        <dbReference type="ARBA" id="ARBA00006964"/>
    </source>
</evidence>
<dbReference type="Pfam" id="PF01784">
    <property type="entry name" value="DUF34_NIF3"/>
    <property type="match status" value="1"/>
</dbReference>
<dbReference type="STRING" id="1209962.L0P8P0"/>
<evidence type="ECO:0000256" key="2">
    <source>
        <dbReference type="PIRSR" id="PIRSR602678-1"/>
    </source>
</evidence>
<dbReference type="PANTHER" id="PTHR13799:SF13">
    <property type="entry name" value="NIF3-LIKE PROTEIN 1"/>
    <property type="match status" value="1"/>
</dbReference>
<keyword evidence="2" id="KW-0479">Metal-binding</keyword>
<dbReference type="InterPro" id="IPR036069">
    <property type="entry name" value="DUF34/NIF3_sf"/>
</dbReference>
<dbReference type="PANTHER" id="PTHR13799">
    <property type="entry name" value="NGG1 INTERACTING FACTOR 3"/>
    <property type="match status" value="1"/>
</dbReference>
<dbReference type="InterPro" id="IPR002678">
    <property type="entry name" value="DUF34/NIF3"/>
</dbReference>
<organism evidence="4">
    <name type="scientific">Pneumocystis jirovecii</name>
    <name type="common">Human pneumocystis pneumonia agent</name>
    <dbReference type="NCBI Taxonomy" id="42068"/>
    <lineage>
        <taxon>Eukaryota</taxon>
        <taxon>Fungi</taxon>
        <taxon>Dikarya</taxon>
        <taxon>Ascomycota</taxon>
        <taxon>Taphrinomycotina</taxon>
        <taxon>Pneumocystomycetes</taxon>
        <taxon>Pneumocystaceae</taxon>
        <taxon>Pneumocystis</taxon>
    </lineage>
</organism>
<dbReference type="Proteomes" id="UP000010422">
    <property type="component" value="Unassembled WGS sequence"/>
</dbReference>
<gene>
    <name evidence="3" type="ORF">PNEJI1_001962</name>
</gene>
<feature type="binding site" evidence="2">
    <location>
        <position position="74"/>
    </location>
    <ligand>
        <name>a divalent metal cation</name>
        <dbReference type="ChEBI" id="CHEBI:60240"/>
        <label>1</label>
    </ligand>
</feature>
<dbReference type="GO" id="GO:0005739">
    <property type="term" value="C:mitochondrion"/>
    <property type="evidence" value="ECO:0007669"/>
    <property type="project" value="TreeGrafter"/>
</dbReference>